<organism evidence="2 3">
    <name type="scientific">Oryza sativa subsp. indica</name>
    <name type="common">Rice</name>
    <dbReference type="NCBI Taxonomy" id="39946"/>
    <lineage>
        <taxon>Eukaryota</taxon>
        <taxon>Viridiplantae</taxon>
        <taxon>Streptophyta</taxon>
        <taxon>Embryophyta</taxon>
        <taxon>Tracheophyta</taxon>
        <taxon>Spermatophyta</taxon>
        <taxon>Magnoliopsida</taxon>
        <taxon>Liliopsida</taxon>
        <taxon>Poales</taxon>
        <taxon>Poaceae</taxon>
        <taxon>BOP clade</taxon>
        <taxon>Oryzoideae</taxon>
        <taxon>Oryzeae</taxon>
        <taxon>Oryzinae</taxon>
        <taxon>Oryza</taxon>
        <taxon>Oryza sativa</taxon>
    </lineage>
</organism>
<evidence type="ECO:0000259" key="1">
    <source>
        <dbReference type="PROSITE" id="PS50072"/>
    </source>
</evidence>
<dbReference type="SMART" id="SM01406">
    <property type="entry name" value="PAPA-1"/>
    <property type="match status" value="1"/>
</dbReference>
<dbReference type="InterPro" id="IPR002130">
    <property type="entry name" value="Cyclophilin-type_PPIase_dom"/>
</dbReference>
<dbReference type="Pfam" id="PF00160">
    <property type="entry name" value="Pro_isomerase"/>
    <property type="match status" value="1"/>
</dbReference>
<dbReference type="InterPro" id="IPR029000">
    <property type="entry name" value="Cyclophilin-like_dom_sf"/>
</dbReference>
<evidence type="ECO:0000313" key="2">
    <source>
        <dbReference type="EMBL" id="EEC76393.1"/>
    </source>
</evidence>
<protein>
    <recommendedName>
        <fullName evidence="1">PPIase cyclophilin-type domain-containing protein</fullName>
    </recommendedName>
</protein>
<proteinExistence type="predicted"/>
<dbReference type="GO" id="GO:0006338">
    <property type="term" value="P:chromatin remodeling"/>
    <property type="evidence" value="ECO:0007669"/>
    <property type="project" value="InterPro"/>
</dbReference>
<dbReference type="GO" id="GO:0031011">
    <property type="term" value="C:Ino80 complex"/>
    <property type="evidence" value="ECO:0007669"/>
    <property type="project" value="InterPro"/>
</dbReference>
<dbReference type="InterPro" id="IPR029523">
    <property type="entry name" value="INO80B/Ies2"/>
</dbReference>
<dbReference type="EMBL" id="CM000128">
    <property type="protein sequence ID" value="EEC76393.1"/>
    <property type="molecule type" value="Genomic_DNA"/>
</dbReference>
<dbReference type="STRING" id="39946.B8AM83"/>
<dbReference type="InterPro" id="IPR006880">
    <property type="entry name" value="INO80B_C"/>
</dbReference>
<accession>B8AM83</accession>
<feature type="domain" description="PPIase cyclophilin-type" evidence="1">
    <location>
        <begin position="39"/>
        <end position="88"/>
    </location>
</feature>
<dbReference type="PANTHER" id="PTHR21561">
    <property type="entry name" value="INO80 COMPLEX SUBUNIT B"/>
    <property type="match status" value="1"/>
</dbReference>
<dbReference type="HOGENOM" id="CLU_1221403_0_0_1"/>
<reference evidence="2 3" key="1">
    <citation type="journal article" date="2005" name="PLoS Biol.">
        <title>The genomes of Oryza sativa: a history of duplications.</title>
        <authorList>
            <person name="Yu J."/>
            <person name="Wang J."/>
            <person name="Lin W."/>
            <person name="Li S."/>
            <person name="Li H."/>
            <person name="Zhou J."/>
            <person name="Ni P."/>
            <person name="Dong W."/>
            <person name="Hu S."/>
            <person name="Zeng C."/>
            <person name="Zhang J."/>
            <person name="Zhang Y."/>
            <person name="Li R."/>
            <person name="Xu Z."/>
            <person name="Li S."/>
            <person name="Li X."/>
            <person name="Zheng H."/>
            <person name="Cong L."/>
            <person name="Lin L."/>
            <person name="Yin J."/>
            <person name="Geng J."/>
            <person name="Li G."/>
            <person name="Shi J."/>
            <person name="Liu J."/>
            <person name="Lv H."/>
            <person name="Li J."/>
            <person name="Wang J."/>
            <person name="Deng Y."/>
            <person name="Ran L."/>
            <person name="Shi X."/>
            <person name="Wang X."/>
            <person name="Wu Q."/>
            <person name="Li C."/>
            <person name="Ren X."/>
            <person name="Wang J."/>
            <person name="Wang X."/>
            <person name="Li D."/>
            <person name="Liu D."/>
            <person name="Zhang X."/>
            <person name="Ji Z."/>
            <person name="Zhao W."/>
            <person name="Sun Y."/>
            <person name="Zhang Z."/>
            <person name="Bao J."/>
            <person name="Han Y."/>
            <person name="Dong L."/>
            <person name="Ji J."/>
            <person name="Chen P."/>
            <person name="Wu S."/>
            <person name="Liu J."/>
            <person name="Xiao Y."/>
            <person name="Bu D."/>
            <person name="Tan J."/>
            <person name="Yang L."/>
            <person name="Ye C."/>
            <person name="Zhang J."/>
            <person name="Xu J."/>
            <person name="Zhou Y."/>
            <person name="Yu Y."/>
            <person name="Zhang B."/>
            <person name="Zhuang S."/>
            <person name="Wei H."/>
            <person name="Liu B."/>
            <person name="Lei M."/>
            <person name="Yu H."/>
            <person name="Li Y."/>
            <person name="Xu H."/>
            <person name="Wei S."/>
            <person name="He X."/>
            <person name="Fang L."/>
            <person name="Zhang Z."/>
            <person name="Zhang Y."/>
            <person name="Huang X."/>
            <person name="Su Z."/>
            <person name="Tong W."/>
            <person name="Li J."/>
            <person name="Tong Z."/>
            <person name="Li S."/>
            <person name="Ye J."/>
            <person name="Wang L."/>
            <person name="Fang L."/>
            <person name="Lei T."/>
            <person name="Chen C."/>
            <person name="Chen H."/>
            <person name="Xu Z."/>
            <person name="Li H."/>
            <person name="Huang H."/>
            <person name="Zhang F."/>
            <person name="Xu H."/>
            <person name="Li N."/>
            <person name="Zhao C."/>
            <person name="Li S."/>
            <person name="Dong L."/>
            <person name="Huang Y."/>
            <person name="Li L."/>
            <person name="Xi Y."/>
            <person name="Qi Q."/>
            <person name="Li W."/>
            <person name="Zhang B."/>
            <person name="Hu W."/>
            <person name="Zhang Y."/>
            <person name="Tian X."/>
            <person name="Jiao Y."/>
            <person name="Liang X."/>
            <person name="Jin J."/>
            <person name="Gao L."/>
            <person name="Zheng W."/>
            <person name="Hao B."/>
            <person name="Liu S."/>
            <person name="Wang W."/>
            <person name="Yuan L."/>
            <person name="Cao M."/>
            <person name="McDermott J."/>
            <person name="Samudrala R."/>
            <person name="Wang J."/>
            <person name="Wong G.K."/>
            <person name="Yang H."/>
        </authorList>
    </citation>
    <scope>NUCLEOTIDE SEQUENCE [LARGE SCALE GENOMIC DNA]</scope>
    <source>
        <strain evidence="3">cv. 93-11</strain>
    </source>
</reference>
<gene>
    <name evidence="2" type="ORF">OsI_14024</name>
</gene>
<keyword evidence="3" id="KW-1185">Reference proteome</keyword>
<name>B8AM83_ORYSI</name>
<dbReference type="GO" id="GO:0003755">
    <property type="term" value="F:peptidyl-prolyl cis-trans isomerase activity"/>
    <property type="evidence" value="ECO:0007669"/>
    <property type="project" value="InterPro"/>
</dbReference>
<dbReference type="SUPFAM" id="SSF50891">
    <property type="entry name" value="Cyclophilin-like"/>
    <property type="match status" value="1"/>
</dbReference>
<dbReference type="PANTHER" id="PTHR21561:SF25">
    <property type="entry name" value="OS03G0811500 PROTEIN"/>
    <property type="match status" value="1"/>
</dbReference>
<dbReference type="PROSITE" id="PS50072">
    <property type="entry name" value="CSA_PPIASE_2"/>
    <property type="match status" value="1"/>
</dbReference>
<dbReference type="AlphaFoldDB" id="B8AM83"/>
<dbReference type="Gramene" id="BGIOSGA009587-TA">
    <property type="protein sequence ID" value="BGIOSGA009587-PA"/>
    <property type="gene ID" value="BGIOSGA009587"/>
</dbReference>
<evidence type="ECO:0000313" key="3">
    <source>
        <dbReference type="Proteomes" id="UP000007015"/>
    </source>
</evidence>
<dbReference type="Gene3D" id="2.40.100.10">
    <property type="entry name" value="Cyclophilin-like"/>
    <property type="match status" value="1"/>
</dbReference>
<dbReference type="Proteomes" id="UP000007015">
    <property type="component" value="Chromosome 3"/>
</dbReference>
<sequence>MASSGGAAISAGPTPPSAAAASSVDWHLRPPNPKNPVVFFDVTIGSIPAGRIKMELFADIVPKTAENFRQFCTGEHRQKCASFHPHIELLSHPLFNHRSFITGLQEIRFTTAYKGWQKDKASEVEAQAKKAEAAQRRKLQVEKAEREQQPSLLAPTVQAEAVRKILGIDIEKKKEERKQKERDEKQLAITNQLTRVAASGVQRSPVLLCSSEASCRLETGNNFAGPN</sequence>